<dbReference type="RefSeq" id="XP_005112690.2">
    <property type="nucleotide sequence ID" value="XM_005112633.3"/>
</dbReference>
<dbReference type="Gene3D" id="1.20.1050.130">
    <property type="match status" value="1"/>
</dbReference>
<sequence>MVSYRLLYFDQTGRGEILRFLFALGGQKYEDVIISQESWPKFKQTVPFGVLPVLEIDGKRYSQSVALAVYLAKQFGYNGKTDLESLAVLEVVQLVQD</sequence>
<dbReference type="Proteomes" id="UP000694888">
    <property type="component" value="Unplaced"/>
</dbReference>
<organism evidence="2 3">
    <name type="scientific">Aplysia californica</name>
    <name type="common">California sea hare</name>
    <dbReference type="NCBI Taxonomy" id="6500"/>
    <lineage>
        <taxon>Eukaryota</taxon>
        <taxon>Metazoa</taxon>
        <taxon>Spiralia</taxon>
        <taxon>Lophotrochozoa</taxon>
        <taxon>Mollusca</taxon>
        <taxon>Gastropoda</taxon>
        <taxon>Heterobranchia</taxon>
        <taxon>Euthyneura</taxon>
        <taxon>Tectipleura</taxon>
        <taxon>Aplysiida</taxon>
        <taxon>Aplysioidea</taxon>
        <taxon>Aplysiidae</taxon>
        <taxon>Aplysia</taxon>
    </lineage>
</organism>
<keyword evidence="2" id="KW-1185">Reference proteome</keyword>
<dbReference type="PANTHER" id="PTHR11571:SF150">
    <property type="entry name" value="GLUTATHIONE S-TRANSFERASE"/>
    <property type="match status" value="1"/>
</dbReference>
<accession>A0ABM0KA96</accession>
<evidence type="ECO:0000313" key="3">
    <source>
        <dbReference type="RefSeq" id="XP_005112690.2"/>
    </source>
</evidence>
<name>A0ABM0KA96_APLCA</name>
<dbReference type="InterPro" id="IPR040079">
    <property type="entry name" value="Glutathione_S-Trfase"/>
</dbReference>
<dbReference type="GeneID" id="101863952"/>
<feature type="domain" description="GST N-terminal" evidence="1">
    <location>
        <begin position="2"/>
        <end position="79"/>
    </location>
</feature>
<reference evidence="3" key="1">
    <citation type="submission" date="2025-08" db="UniProtKB">
        <authorList>
            <consortium name="RefSeq"/>
        </authorList>
    </citation>
    <scope>IDENTIFICATION</scope>
</reference>
<proteinExistence type="predicted"/>
<dbReference type="InterPro" id="IPR036249">
    <property type="entry name" value="Thioredoxin-like_sf"/>
</dbReference>
<dbReference type="Pfam" id="PF13417">
    <property type="entry name" value="GST_N_3"/>
    <property type="match status" value="1"/>
</dbReference>
<gene>
    <name evidence="3" type="primary">LOC101863952</name>
</gene>
<dbReference type="InterPro" id="IPR004045">
    <property type="entry name" value="Glutathione_S-Trfase_N"/>
</dbReference>
<evidence type="ECO:0000259" key="1">
    <source>
        <dbReference type="PROSITE" id="PS50404"/>
    </source>
</evidence>
<dbReference type="SUPFAM" id="SSF52833">
    <property type="entry name" value="Thioredoxin-like"/>
    <property type="match status" value="1"/>
</dbReference>
<dbReference type="SFLD" id="SFLDS00019">
    <property type="entry name" value="Glutathione_Transferase_(cytos"/>
    <property type="match status" value="1"/>
</dbReference>
<protein>
    <submittedName>
        <fullName evidence="3">Probable glutathione S-transferase 5</fullName>
    </submittedName>
</protein>
<feature type="non-terminal residue" evidence="3">
    <location>
        <position position="97"/>
    </location>
</feature>
<dbReference type="CDD" id="cd03039">
    <property type="entry name" value="GST_N_Sigma_like"/>
    <property type="match status" value="1"/>
</dbReference>
<dbReference type="InterPro" id="IPR050213">
    <property type="entry name" value="GST_superfamily"/>
</dbReference>
<evidence type="ECO:0000313" key="2">
    <source>
        <dbReference type="Proteomes" id="UP000694888"/>
    </source>
</evidence>
<dbReference type="PANTHER" id="PTHR11571">
    <property type="entry name" value="GLUTATHIONE S-TRANSFERASE"/>
    <property type="match status" value="1"/>
</dbReference>
<dbReference type="PROSITE" id="PS50404">
    <property type="entry name" value="GST_NTER"/>
    <property type="match status" value="1"/>
</dbReference>